<proteinExistence type="predicted"/>
<comment type="caution">
    <text evidence="1">The sequence shown here is derived from an EMBL/GenBank/DDBJ whole genome shotgun (WGS) entry which is preliminary data.</text>
</comment>
<dbReference type="AlphaFoldDB" id="A0A433JC73"/>
<dbReference type="Proteomes" id="UP000280346">
    <property type="component" value="Unassembled WGS sequence"/>
</dbReference>
<dbReference type="EMBL" id="RZIJ01000004">
    <property type="protein sequence ID" value="RUQ74145.1"/>
    <property type="molecule type" value="Genomic_DNA"/>
</dbReference>
<reference evidence="1 2" key="1">
    <citation type="submission" date="2018-12" db="EMBL/GenBank/DDBJ databases">
        <authorList>
            <person name="Yang Y."/>
        </authorList>
    </citation>
    <scope>NUCLEOTIDE SEQUENCE [LARGE SCALE GENOMIC DNA]</scope>
    <source>
        <strain evidence="1 2">GSF71</strain>
    </source>
</reference>
<protein>
    <submittedName>
        <fullName evidence="1">Uncharacterized protein</fullName>
    </submittedName>
</protein>
<evidence type="ECO:0000313" key="1">
    <source>
        <dbReference type="EMBL" id="RUQ74145.1"/>
    </source>
</evidence>
<accession>A0A433JC73</accession>
<organism evidence="1 2">
    <name type="scientific">Azospirillum doebereinerae</name>
    <dbReference type="NCBI Taxonomy" id="92933"/>
    <lineage>
        <taxon>Bacteria</taxon>
        <taxon>Pseudomonadati</taxon>
        <taxon>Pseudomonadota</taxon>
        <taxon>Alphaproteobacteria</taxon>
        <taxon>Rhodospirillales</taxon>
        <taxon>Azospirillaceae</taxon>
        <taxon>Azospirillum</taxon>
    </lineage>
</organism>
<dbReference type="RefSeq" id="WP_126996259.1">
    <property type="nucleotide sequence ID" value="NZ_JBNPXW010000007.1"/>
</dbReference>
<keyword evidence="2" id="KW-1185">Reference proteome</keyword>
<gene>
    <name evidence="1" type="ORF">EJ913_07235</name>
</gene>
<sequence length="167" mass="17510">MGGMVRGPMGPVMIGVAVAAGLLATPVLAKPIVLAAETGGQIGVLCRVFDEAEAPATPGMESLCADAGDIVEQRLSGLGKSVVRFGMMLEEPPGIDGPVILIAMETRPAWAGGEHPRVLLRTMAIRDGQLAPSTGLPPIPVELAGDGWKERGRHGLKRMIDFILRDR</sequence>
<dbReference type="OrthoDB" id="7303575at2"/>
<evidence type="ECO:0000313" key="2">
    <source>
        <dbReference type="Proteomes" id="UP000280346"/>
    </source>
</evidence>
<name>A0A433JC73_9PROT</name>